<evidence type="ECO:0000256" key="6">
    <source>
        <dbReference type="ARBA" id="ARBA00022908"/>
    </source>
</evidence>
<reference evidence="13" key="1">
    <citation type="journal article" date="2019" name="Sci. Rep.">
        <title>Draft genome of Tanacetum cinerariifolium, the natural source of mosquito coil.</title>
        <authorList>
            <person name="Yamashiro T."/>
            <person name="Shiraishi A."/>
            <person name="Satake H."/>
            <person name="Nakayama K."/>
        </authorList>
    </citation>
    <scope>NUCLEOTIDE SEQUENCE</scope>
</reference>
<dbReference type="GO" id="GO:0003887">
    <property type="term" value="F:DNA-directed DNA polymerase activity"/>
    <property type="evidence" value="ECO:0007669"/>
    <property type="project" value="UniProtKB-KW"/>
</dbReference>
<dbReference type="Pfam" id="PF13976">
    <property type="entry name" value="gag_pre-integrs"/>
    <property type="match status" value="1"/>
</dbReference>
<dbReference type="GO" id="GO:0006310">
    <property type="term" value="P:DNA recombination"/>
    <property type="evidence" value="ECO:0007669"/>
    <property type="project" value="UniProtKB-KW"/>
</dbReference>
<keyword evidence="8" id="KW-0239">DNA-directed DNA polymerase</keyword>
<keyword evidence="9" id="KW-0233">DNA recombination</keyword>
<dbReference type="InterPro" id="IPR001584">
    <property type="entry name" value="Integrase_cat-core"/>
</dbReference>
<evidence type="ECO:0000256" key="11">
    <source>
        <dbReference type="SAM" id="MobiDB-lite"/>
    </source>
</evidence>
<keyword evidence="8" id="KW-0548">Nucleotidyltransferase</keyword>
<feature type="coiled-coil region" evidence="10">
    <location>
        <begin position="370"/>
        <end position="446"/>
    </location>
</feature>
<protein>
    <recommendedName>
        <fullName evidence="12">Integrase catalytic domain-containing protein</fullName>
    </recommendedName>
</protein>
<dbReference type="GO" id="GO:0003676">
    <property type="term" value="F:nucleic acid binding"/>
    <property type="evidence" value="ECO:0007669"/>
    <property type="project" value="InterPro"/>
</dbReference>
<dbReference type="InterPro" id="IPR025724">
    <property type="entry name" value="GAG-pre-integrase_dom"/>
</dbReference>
<dbReference type="AlphaFoldDB" id="A0A6L2M473"/>
<evidence type="ECO:0000256" key="4">
    <source>
        <dbReference type="ARBA" id="ARBA00022801"/>
    </source>
</evidence>
<feature type="domain" description="Integrase catalytic" evidence="12">
    <location>
        <begin position="621"/>
        <end position="739"/>
    </location>
</feature>
<dbReference type="InterPro" id="IPR057670">
    <property type="entry name" value="SH3_retrovirus"/>
</dbReference>
<keyword evidence="2" id="KW-0479">Metal-binding</keyword>
<dbReference type="EMBL" id="BKCJ010005818">
    <property type="protein sequence ID" value="GEU68803.1"/>
    <property type="molecule type" value="Genomic_DNA"/>
</dbReference>
<sequence>MWRSIEKGPYVKPMIPDPDDTKEQIIKPLSKMTEINKKQYIADVRVMNYLLQAMPNDIYNSMDACKTNQEMWEHELDKFAAKEGESLESMYERLTTLVNIMDRNNVRPIPMSINSKFLIAFNLSGEKCDRGPHVDQEPTMVAEDDEMSKDKEIDKLMALISLSFKKIYKPTKNNLRTSLNTSRSNHDNTLRINKGTGHVDQKPTMVAEDDEMSKDKEIDKLMALISLSFKKIYKPTKNNLRTSLNTSRSNHDNTLRINKGTGYDNQRVVNVVEARENVDQELEAHYLYMAQIQEVTLDDADNSRPIFDAEPLQKVQNNDDNYNVFAIKSEHPKQPESVSDTYPVEQDEHNIIIYSLDMSYDREQDDQDDNDDLAKERDLLASLIEKLKCEINDSKNRNKFLEISNKALVDKLKGEIEDLKTKNKSLESLNNHFKEANNELSKTNQLMFKDLKKFQAELDRYHDVNYALKLVKIILFIVDSGYSKYMTGNLKLLSSFVEKFLGTVKFRNDQIAPIIGYRDLKSICYIRNLKGNDLLTDSRGTDLYSITLQETYTPNPIYLMAKYSSSQAWLWHRHLSHLNFDSINLLLKNDIVIGLPKLKFIKDHLCSSCELGKASKKSFYTNTTPSSKRRLQLLDMDLCGPMRVESINGTKHVLVIVDDYSRYTWTHFLRSKYETPEVLIDFLKLVQRGLHAQVRTVRTDKGTKFLNKTLHAYFAQEGIEHQTSVTRTPKQDGVVKRRNCNLVKAGQTMLSAAKVPLDGKNLVKMKEKGDACIFVAYSTQSREYRVYNKRTKVIVKTIHVNFDELSQMASNYVSSDPVPQCPTTALEHDSLSLDLKSEENVPQAAEIVTTSNELDLLFSLIYTSIEHSNNTQNTSHAPTQAPTVTTTKNINQAETNKENAQVKEDEFINIFSTSVQERGETSSRHADSLNMHTFYQRYPSEHRWTKDHLLEQVIGNPSQSIRTRRQLETIGEMCMFALTVSQTELKNIKEAMADSAWIEVMHEELHQFDRLDIHQSPRSTFLNQAKYAQEILNKHGMTSCDSIGIPMATKQLDDDLTGTPVDQTEYHSMVGALMYLTSSRPDIVHATCYCARYQARPTEKHLTAVKRIFRTEYQLADVFTKALPEDRFKPLARRLGMRCLTPEELKVLANESA</sequence>
<dbReference type="GO" id="GO:0004519">
    <property type="term" value="F:endonuclease activity"/>
    <property type="evidence" value="ECO:0007669"/>
    <property type="project" value="UniProtKB-KW"/>
</dbReference>
<keyword evidence="3" id="KW-0255">Endonuclease</keyword>
<evidence type="ECO:0000256" key="7">
    <source>
        <dbReference type="ARBA" id="ARBA00022918"/>
    </source>
</evidence>
<dbReference type="InterPro" id="IPR039537">
    <property type="entry name" value="Retrotran_Ty1/copia-like"/>
</dbReference>
<feature type="region of interest" description="Disordered" evidence="11">
    <location>
        <begin position="175"/>
        <end position="212"/>
    </location>
</feature>
<dbReference type="SUPFAM" id="SSF53098">
    <property type="entry name" value="Ribonuclease H-like"/>
    <property type="match status" value="1"/>
</dbReference>
<evidence type="ECO:0000256" key="1">
    <source>
        <dbReference type="ARBA" id="ARBA00022722"/>
    </source>
</evidence>
<dbReference type="Pfam" id="PF25597">
    <property type="entry name" value="SH3_retrovirus"/>
    <property type="match status" value="1"/>
</dbReference>
<dbReference type="GO" id="GO:0003964">
    <property type="term" value="F:RNA-directed DNA polymerase activity"/>
    <property type="evidence" value="ECO:0007669"/>
    <property type="project" value="UniProtKB-KW"/>
</dbReference>
<dbReference type="GO" id="GO:0015074">
    <property type="term" value="P:DNA integration"/>
    <property type="evidence" value="ECO:0007669"/>
    <property type="project" value="UniProtKB-KW"/>
</dbReference>
<evidence type="ECO:0000313" key="13">
    <source>
        <dbReference type="EMBL" id="GEU68803.1"/>
    </source>
</evidence>
<accession>A0A6L2M473</accession>
<dbReference type="PANTHER" id="PTHR42648">
    <property type="entry name" value="TRANSPOSASE, PUTATIVE-RELATED"/>
    <property type="match status" value="1"/>
</dbReference>
<name>A0A6L2M473_TANCI</name>
<keyword evidence="8" id="KW-0808">Transferase</keyword>
<keyword evidence="10" id="KW-0175">Coiled coil</keyword>
<dbReference type="InterPro" id="IPR012337">
    <property type="entry name" value="RNaseH-like_sf"/>
</dbReference>
<dbReference type="PANTHER" id="PTHR42648:SF11">
    <property type="entry name" value="TRANSPOSON TY4-P GAG-POL POLYPROTEIN"/>
    <property type="match status" value="1"/>
</dbReference>
<evidence type="ECO:0000256" key="10">
    <source>
        <dbReference type="SAM" id="Coils"/>
    </source>
</evidence>
<evidence type="ECO:0000256" key="8">
    <source>
        <dbReference type="ARBA" id="ARBA00022932"/>
    </source>
</evidence>
<evidence type="ECO:0000256" key="5">
    <source>
        <dbReference type="ARBA" id="ARBA00022842"/>
    </source>
</evidence>
<dbReference type="Gene3D" id="3.30.420.10">
    <property type="entry name" value="Ribonuclease H-like superfamily/Ribonuclease H"/>
    <property type="match status" value="1"/>
</dbReference>
<evidence type="ECO:0000259" key="12">
    <source>
        <dbReference type="PROSITE" id="PS50994"/>
    </source>
</evidence>
<keyword evidence="1" id="KW-0540">Nuclease</keyword>
<evidence type="ECO:0000256" key="2">
    <source>
        <dbReference type="ARBA" id="ARBA00022723"/>
    </source>
</evidence>
<dbReference type="InterPro" id="IPR036397">
    <property type="entry name" value="RNaseH_sf"/>
</dbReference>
<keyword evidence="7" id="KW-0695">RNA-directed DNA polymerase</keyword>
<keyword evidence="4" id="KW-0378">Hydrolase</keyword>
<keyword evidence="6" id="KW-0229">DNA integration</keyword>
<dbReference type="GO" id="GO:0016787">
    <property type="term" value="F:hydrolase activity"/>
    <property type="evidence" value="ECO:0007669"/>
    <property type="project" value="UniProtKB-KW"/>
</dbReference>
<comment type="caution">
    <text evidence="13">The sequence shown here is derived from an EMBL/GenBank/DDBJ whole genome shotgun (WGS) entry which is preliminary data.</text>
</comment>
<dbReference type="Pfam" id="PF00665">
    <property type="entry name" value="rve"/>
    <property type="match status" value="1"/>
</dbReference>
<dbReference type="GO" id="GO:0046872">
    <property type="term" value="F:metal ion binding"/>
    <property type="evidence" value="ECO:0007669"/>
    <property type="project" value="UniProtKB-KW"/>
</dbReference>
<evidence type="ECO:0000256" key="3">
    <source>
        <dbReference type="ARBA" id="ARBA00022759"/>
    </source>
</evidence>
<keyword evidence="5" id="KW-0460">Magnesium</keyword>
<dbReference type="PROSITE" id="PS50994">
    <property type="entry name" value="INTEGRASE"/>
    <property type="match status" value="1"/>
</dbReference>
<evidence type="ECO:0000256" key="9">
    <source>
        <dbReference type="ARBA" id="ARBA00023172"/>
    </source>
</evidence>
<organism evidence="13">
    <name type="scientific">Tanacetum cinerariifolium</name>
    <name type="common">Dalmatian daisy</name>
    <name type="synonym">Chrysanthemum cinerariifolium</name>
    <dbReference type="NCBI Taxonomy" id="118510"/>
    <lineage>
        <taxon>Eukaryota</taxon>
        <taxon>Viridiplantae</taxon>
        <taxon>Streptophyta</taxon>
        <taxon>Embryophyta</taxon>
        <taxon>Tracheophyta</taxon>
        <taxon>Spermatophyta</taxon>
        <taxon>Magnoliopsida</taxon>
        <taxon>eudicotyledons</taxon>
        <taxon>Gunneridae</taxon>
        <taxon>Pentapetalae</taxon>
        <taxon>asterids</taxon>
        <taxon>campanulids</taxon>
        <taxon>Asterales</taxon>
        <taxon>Asteraceae</taxon>
        <taxon>Asteroideae</taxon>
        <taxon>Anthemideae</taxon>
        <taxon>Anthemidinae</taxon>
        <taxon>Tanacetum</taxon>
    </lineage>
</organism>
<gene>
    <name evidence="13" type="ORF">Tci_040781</name>
</gene>
<proteinExistence type="predicted"/>